<dbReference type="InterPro" id="IPR014756">
    <property type="entry name" value="Ig_E-set"/>
</dbReference>
<dbReference type="Proteomes" id="UP000054007">
    <property type="component" value="Unassembled WGS sequence"/>
</dbReference>
<evidence type="ECO:0000313" key="7">
    <source>
        <dbReference type="Proteomes" id="UP000054007"/>
    </source>
</evidence>
<dbReference type="InterPro" id="IPR013783">
    <property type="entry name" value="Ig-like_fold"/>
</dbReference>
<feature type="region of interest" description="Disordered" evidence="2">
    <location>
        <begin position="587"/>
        <end position="610"/>
    </location>
</feature>
<dbReference type="Gene3D" id="2.130.10.80">
    <property type="entry name" value="Galactose oxidase/kelch, beta-propeller"/>
    <property type="match status" value="1"/>
</dbReference>
<dbReference type="InterPro" id="IPR011043">
    <property type="entry name" value="Gal_Oxase/kelch_b-propeller"/>
</dbReference>
<feature type="compositionally biased region" description="Low complexity" evidence="2">
    <location>
        <begin position="588"/>
        <end position="603"/>
    </location>
</feature>
<evidence type="ECO:0000259" key="5">
    <source>
        <dbReference type="Pfam" id="PF09118"/>
    </source>
</evidence>
<feature type="signal peptide" evidence="3">
    <location>
        <begin position="1"/>
        <end position="23"/>
    </location>
</feature>
<accession>A0A0D7BA31</accession>
<feature type="domain" description="Glyoxal oxidase N-terminal" evidence="4">
    <location>
        <begin position="77"/>
        <end position="456"/>
    </location>
</feature>
<evidence type="ECO:0000256" key="3">
    <source>
        <dbReference type="SAM" id="SignalP"/>
    </source>
</evidence>
<organism evidence="6 7">
    <name type="scientific">Cylindrobasidium torrendii FP15055 ss-10</name>
    <dbReference type="NCBI Taxonomy" id="1314674"/>
    <lineage>
        <taxon>Eukaryota</taxon>
        <taxon>Fungi</taxon>
        <taxon>Dikarya</taxon>
        <taxon>Basidiomycota</taxon>
        <taxon>Agaricomycotina</taxon>
        <taxon>Agaricomycetes</taxon>
        <taxon>Agaricomycetidae</taxon>
        <taxon>Agaricales</taxon>
        <taxon>Marasmiineae</taxon>
        <taxon>Physalacriaceae</taxon>
        <taxon>Cylindrobasidium</taxon>
    </lineage>
</organism>
<dbReference type="CDD" id="cd02851">
    <property type="entry name" value="E_set_GO_C"/>
    <property type="match status" value="1"/>
</dbReference>
<evidence type="ECO:0000256" key="1">
    <source>
        <dbReference type="ARBA" id="ARBA00022729"/>
    </source>
</evidence>
<dbReference type="AlphaFoldDB" id="A0A0D7BA31"/>
<reference evidence="6 7" key="1">
    <citation type="journal article" date="2015" name="Fungal Genet. Biol.">
        <title>Evolution of novel wood decay mechanisms in Agaricales revealed by the genome sequences of Fistulina hepatica and Cylindrobasidium torrendii.</title>
        <authorList>
            <person name="Floudas D."/>
            <person name="Held B.W."/>
            <person name="Riley R."/>
            <person name="Nagy L.G."/>
            <person name="Koehler G."/>
            <person name="Ransdell A.S."/>
            <person name="Younus H."/>
            <person name="Chow J."/>
            <person name="Chiniquy J."/>
            <person name="Lipzen A."/>
            <person name="Tritt A."/>
            <person name="Sun H."/>
            <person name="Haridas S."/>
            <person name="LaButti K."/>
            <person name="Ohm R.A."/>
            <person name="Kues U."/>
            <person name="Blanchette R.A."/>
            <person name="Grigoriev I.V."/>
            <person name="Minto R.E."/>
            <person name="Hibbett D.S."/>
        </authorList>
    </citation>
    <scope>NUCLEOTIDE SEQUENCE [LARGE SCALE GENOMIC DNA]</scope>
    <source>
        <strain evidence="6 7">FP15055 ss-10</strain>
    </source>
</reference>
<evidence type="ECO:0000259" key="4">
    <source>
        <dbReference type="Pfam" id="PF07250"/>
    </source>
</evidence>
<proteinExistence type="predicted"/>
<keyword evidence="7" id="KW-1185">Reference proteome</keyword>
<evidence type="ECO:0000313" key="6">
    <source>
        <dbReference type="EMBL" id="KIY67090.1"/>
    </source>
</evidence>
<dbReference type="STRING" id="1314674.A0A0D7BA31"/>
<protein>
    <submittedName>
        <fullName evidence="6">Copper radical oxidase</fullName>
    </submittedName>
</protein>
<evidence type="ECO:0000256" key="2">
    <source>
        <dbReference type="SAM" id="MobiDB-lite"/>
    </source>
</evidence>
<feature type="chain" id="PRO_5002316999" evidence="3">
    <location>
        <begin position="24"/>
        <end position="636"/>
    </location>
</feature>
<dbReference type="SUPFAM" id="SSF81296">
    <property type="entry name" value="E set domains"/>
    <property type="match status" value="1"/>
</dbReference>
<feature type="domain" description="Galactose oxidase-like Early set" evidence="5">
    <location>
        <begin position="461"/>
        <end position="570"/>
    </location>
</feature>
<gene>
    <name evidence="6" type="ORF">CYLTODRAFT_422860</name>
</gene>
<dbReference type="InterPro" id="IPR037293">
    <property type="entry name" value="Gal_Oxidase_central_sf"/>
</dbReference>
<dbReference type="PANTHER" id="PTHR32208">
    <property type="entry name" value="SECRETED PROTEIN-RELATED"/>
    <property type="match status" value="1"/>
</dbReference>
<sequence>MNTLRTFAVTSLLLAASVDVAFAATTPGQPTQKGTAGEFLVVGDSVVSSQQLFLGAENMVYVVDKVENNPAQINGHPAYASAFDLDSNTARPMDIITNAFCAGGNVMGDGTWLNVGGNQAVTYGGLQAESQNGGGPYDDPDGRNSLRTLKPCSDDKCDWEIVGDMTTQRWYPTVETLPDGTLIILGGCQNGGYVNDRYQDNPTYEFFPSKGAPVHSNILATTLPVNLYPLTWLLPSGKILVQSNYDTVLLDHETGDEKPLDKMPDAVRTYPASAGTIMLPLTPANNFTATVLFCGGTNLQSEQWVTSWPIVEYGASTSCQKISPDVSPSYTPDDPLPVARSMANFIFMPDGKIFCVNGAETGTAGYGNDTWAIGQSYADKPVLLPTIYDPEAAAGKRWSSAGLKASTIPRMYHSSATLLPDGSILVSGSNPNADYNVGEGIAYPTEYRTEKFFPSYYNERRPEPQGIPDSIAYGGDAFEITLDKEDLFGDVKKVESAKVVIIRTGFSTHSMNMGQRYVELESTYYGYQSNTTAVLHVNQLPPNPSVLAPGPALLFVIVNGVPSVGVQIMVGNGKVGEQETKEYASLPSSNIFGSSGSSGNSNNDSEDGNPDAAISLSHKLMATYILLLVSLVQFGL</sequence>
<name>A0A0D7BA31_9AGAR</name>
<dbReference type="InterPro" id="IPR009880">
    <property type="entry name" value="Glyoxal_oxidase_N"/>
</dbReference>
<keyword evidence="1 3" id="KW-0732">Signal</keyword>
<dbReference type="Gene3D" id="2.60.40.10">
    <property type="entry name" value="Immunoglobulins"/>
    <property type="match status" value="1"/>
</dbReference>
<dbReference type="OrthoDB" id="2019572at2759"/>
<dbReference type="InterPro" id="IPR015202">
    <property type="entry name" value="GO-like_E_set"/>
</dbReference>
<dbReference type="EMBL" id="KN880535">
    <property type="protein sequence ID" value="KIY67090.1"/>
    <property type="molecule type" value="Genomic_DNA"/>
</dbReference>
<dbReference type="Pfam" id="PF07250">
    <property type="entry name" value="Glyoxal_oxid_N"/>
    <property type="match status" value="1"/>
</dbReference>
<dbReference type="PANTHER" id="PTHR32208:SF21">
    <property type="entry name" value="LOW QUALITY PROTEIN: ALDEHYDE OXIDASE GLOX-LIKE"/>
    <property type="match status" value="1"/>
</dbReference>
<dbReference type="SUPFAM" id="SSF50965">
    <property type="entry name" value="Galactose oxidase, central domain"/>
    <property type="match status" value="1"/>
</dbReference>
<dbReference type="Pfam" id="PF09118">
    <property type="entry name" value="GO-like_E_set"/>
    <property type="match status" value="1"/>
</dbReference>